<feature type="compositionally biased region" description="Basic and acidic residues" evidence="1">
    <location>
        <begin position="121"/>
        <end position="131"/>
    </location>
</feature>
<accession>A0A5K3FZ20</accession>
<feature type="compositionally biased region" description="Polar residues" evidence="1">
    <location>
        <begin position="371"/>
        <end position="382"/>
    </location>
</feature>
<feature type="compositionally biased region" description="Low complexity" evidence="1">
    <location>
        <begin position="334"/>
        <end position="354"/>
    </location>
</feature>
<dbReference type="WBParaSite" id="MCU_013462-RA">
    <property type="protein sequence ID" value="MCU_013462-RA"/>
    <property type="gene ID" value="MCU_013462"/>
</dbReference>
<protein>
    <submittedName>
        <fullName evidence="2">Histone deacetylase</fullName>
    </submittedName>
</protein>
<feature type="region of interest" description="Disordered" evidence="1">
    <location>
        <begin position="79"/>
        <end position="233"/>
    </location>
</feature>
<reference evidence="2" key="1">
    <citation type="submission" date="2019-11" db="UniProtKB">
        <authorList>
            <consortium name="WormBaseParasite"/>
        </authorList>
    </citation>
    <scope>IDENTIFICATION</scope>
</reference>
<sequence>MRTHTSHSIVNSQTKNSQLPTAAAAAAAVAAGSRLPLDAAVPIFGKKRRPNKKKSDLEEIYPDYLMQAFYGDSLLSAGTSDTSSADGLGGMSGKRKRRRLSSTTPVTASNRTISDASADQYRPEEAPDLKKPLQPQSTRAQQQPRSYLPPPPPPASTWPPLGFVGINSSLTPSHQHPWWSAGGHPSSASPAPSHQHHQQQLFYQQRQQQDMMQQQNQQQLTTSSRPTSSYEPGQMMQQVEEFTACPYRASLVLQQPPASPLPPHTVGASTGDVERQKLREILAKRMNQKKIAAAAQQHRQQLQQQSVSGTPPTTSYQQHSLPPLPQQTSPHAAQPQQNVSMQQMLQQQQQQQQQPQPPPSYSPLTPLPYSHQRQSTRASQPSAAPIFLSGSSSRSGGGVGGDGGGSAWISGSPQQHSVSSSYTSSSARSLPSFESCFGMLSASRCSTSVQSPMVSTSPPVVASLASRTVPVSLCSPPVLPASSTTVGHHQRHHHDESQAHPPAPPPPQCQPATTAASIMDSSLVGCLNLKARSLALTITRNWIGAKTRRGLRKSGARLMQPRDH</sequence>
<dbReference type="AlphaFoldDB" id="A0A5K3FZ20"/>
<feature type="compositionally biased region" description="Polar residues" evidence="1">
    <location>
        <begin position="220"/>
        <end position="233"/>
    </location>
</feature>
<organism evidence="2">
    <name type="scientific">Mesocestoides corti</name>
    <name type="common">Flatworm</name>
    <dbReference type="NCBI Taxonomy" id="53468"/>
    <lineage>
        <taxon>Eukaryota</taxon>
        <taxon>Metazoa</taxon>
        <taxon>Spiralia</taxon>
        <taxon>Lophotrochozoa</taxon>
        <taxon>Platyhelminthes</taxon>
        <taxon>Cestoda</taxon>
        <taxon>Eucestoda</taxon>
        <taxon>Cyclophyllidea</taxon>
        <taxon>Mesocestoididae</taxon>
        <taxon>Mesocestoides</taxon>
    </lineage>
</organism>
<feature type="compositionally biased region" description="Polar residues" evidence="1">
    <location>
        <begin position="306"/>
        <end position="331"/>
    </location>
</feature>
<feature type="compositionally biased region" description="Polar residues" evidence="1">
    <location>
        <begin position="101"/>
        <end position="117"/>
    </location>
</feature>
<evidence type="ECO:0000256" key="1">
    <source>
        <dbReference type="SAM" id="MobiDB-lite"/>
    </source>
</evidence>
<evidence type="ECO:0000313" key="2">
    <source>
        <dbReference type="WBParaSite" id="MCU_013462-RA"/>
    </source>
</evidence>
<feature type="compositionally biased region" description="Low complexity" evidence="1">
    <location>
        <begin position="180"/>
        <end position="219"/>
    </location>
</feature>
<feature type="compositionally biased region" description="Polar residues" evidence="1">
    <location>
        <begin position="134"/>
        <end position="145"/>
    </location>
</feature>
<proteinExistence type="predicted"/>
<feature type="region of interest" description="Disordered" evidence="1">
    <location>
        <begin position="482"/>
        <end position="513"/>
    </location>
</feature>
<feature type="region of interest" description="Disordered" evidence="1">
    <location>
        <begin position="289"/>
        <end position="425"/>
    </location>
</feature>
<feature type="compositionally biased region" description="Pro residues" evidence="1">
    <location>
        <begin position="147"/>
        <end position="157"/>
    </location>
</feature>
<feature type="compositionally biased region" description="Low complexity" evidence="1">
    <location>
        <begin position="292"/>
        <end position="305"/>
    </location>
</feature>
<feature type="compositionally biased region" description="Gly residues" evidence="1">
    <location>
        <begin position="395"/>
        <end position="406"/>
    </location>
</feature>
<feature type="compositionally biased region" description="Low complexity" evidence="1">
    <location>
        <begin position="407"/>
        <end position="425"/>
    </location>
</feature>
<name>A0A5K3FZ20_MESCO</name>